<keyword evidence="3" id="KW-0716">Sensory transduction</keyword>
<dbReference type="GO" id="GO:0007165">
    <property type="term" value="P:signal transduction"/>
    <property type="evidence" value="ECO:0007669"/>
    <property type="project" value="UniProtKB-KW"/>
</dbReference>
<dbReference type="AlphaFoldDB" id="A0A0T6BC53"/>
<reference evidence="11 12" key="1">
    <citation type="submission" date="2015-09" db="EMBL/GenBank/DDBJ databases">
        <title>Draft genome of the scarab beetle Oryctes borbonicus.</title>
        <authorList>
            <person name="Meyer J.M."/>
            <person name="Markov G.V."/>
            <person name="Baskaran P."/>
            <person name="Herrmann M."/>
            <person name="Sommer R.J."/>
            <person name="Roedelsperger C."/>
        </authorList>
    </citation>
    <scope>NUCLEOTIDE SEQUENCE [LARGE SCALE GENOMIC DNA]</scope>
    <source>
        <strain evidence="11">OB123</strain>
        <tissue evidence="11">Whole animal</tissue>
    </source>
</reference>
<evidence type="ECO:0000256" key="1">
    <source>
        <dbReference type="ARBA" id="ARBA00004651"/>
    </source>
</evidence>
<evidence type="ECO:0000313" key="12">
    <source>
        <dbReference type="Proteomes" id="UP000051574"/>
    </source>
</evidence>
<keyword evidence="9" id="KW-0807">Transducer</keyword>
<evidence type="ECO:0000256" key="9">
    <source>
        <dbReference type="ARBA" id="ARBA00023224"/>
    </source>
</evidence>
<evidence type="ECO:0000256" key="4">
    <source>
        <dbReference type="ARBA" id="ARBA00022692"/>
    </source>
</evidence>
<evidence type="ECO:0000256" key="5">
    <source>
        <dbReference type="ARBA" id="ARBA00022725"/>
    </source>
</evidence>
<dbReference type="PANTHER" id="PTHR21137">
    <property type="entry name" value="ODORANT RECEPTOR"/>
    <property type="match status" value="1"/>
</dbReference>
<dbReference type="InterPro" id="IPR004117">
    <property type="entry name" value="7tm6_olfct_rcpt"/>
</dbReference>
<keyword evidence="7 10" id="KW-0472">Membrane</keyword>
<protein>
    <recommendedName>
        <fullName evidence="13">Odorant receptor</fullName>
    </recommendedName>
</protein>
<dbReference type="EMBL" id="LJIG01002038">
    <property type="protein sequence ID" value="KRT84902.1"/>
    <property type="molecule type" value="Genomic_DNA"/>
</dbReference>
<evidence type="ECO:0000313" key="11">
    <source>
        <dbReference type="EMBL" id="KRT84902.1"/>
    </source>
</evidence>
<keyword evidence="2" id="KW-1003">Cell membrane</keyword>
<dbReference type="GO" id="GO:0004984">
    <property type="term" value="F:olfactory receptor activity"/>
    <property type="evidence" value="ECO:0007669"/>
    <property type="project" value="InterPro"/>
</dbReference>
<evidence type="ECO:0000256" key="10">
    <source>
        <dbReference type="SAM" id="Phobius"/>
    </source>
</evidence>
<comment type="subcellular location">
    <subcellularLocation>
        <location evidence="1">Cell membrane</location>
        <topology evidence="1">Multi-pass membrane protein</topology>
    </subcellularLocation>
</comment>
<evidence type="ECO:0000256" key="8">
    <source>
        <dbReference type="ARBA" id="ARBA00023170"/>
    </source>
</evidence>
<dbReference type="Proteomes" id="UP000051574">
    <property type="component" value="Unassembled WGS sequence"/>
</dbReference>
<gene>
    <name evidence="11" type="ORF">AMK59_2876</name>
</gene>
<keyword evidence="12" id="KW-1185">Reference proteome</keyword>
<keyword evidence="6 10" id="KW-1133">Transmembrane helix</keyword>
<keyword evidence="8" id="KW-0675">Receptor</keyword>
<dbReference type="OrthoDB" id="6718201at2759"/>
<organism evidence="11 12">
    <name type="scientific">Oryctes borbonicus</name>
    <dbReference type="NCBI Taxonomy" id="1629725"/>
    <lineage>
        <taxon>Eukaryota</taxon>
        <taxon>Metazoa</taxon>
        <taxon>Ecdysozoa</taxon>
        <taxon>Arthropoda</taxon>
        <taxon>Hexapoda</taxon>
        <taxon>Insecta</taxon>
        <taxon>Pterygota</taxon>
        <taxon>Neoptera</taxon>
        <taxon>Endopterygota</taxon>
        <taxon>Coleoptera</taxon>
        <taxon>Polyphaga</taxon>
        <taxon>Scarabaeiformia</taxon>
        <taxon>Scarabaeidae</taxon>
        <taxon>Dynastinae</taxon>
        <taxon>Oryctes</taxon>
    </lineage>
</organism>
<name>A0A0T6BC53_9SCAR</name>
<sequence length="329" mass="38306">SRKLTLYRTCNILILLVLLVFVVEPLFEDDTSIVESIEGIITVVHPLTKYFIFMINKEQIRELLLQISKISVDEFRFPSKFIAKDTQFNKTIRVVQCVLPFFSGIVILTYLLRPILHDQMFIMKTWTINSVAVITIVLAMEYYLFLLIIPIMAGYDCLYLAFCTGLILHVRRLNYIFENLPNTDCPEQMETNLIRCIKYHELLLSTFKCLKSLYSFTFLFHYFCTLLSMCVELYEMLENSEYDIEQLAAVFAVVSQFAYYTFPVEEITSEFLDTSRSIYMSDWYNGNIASQKLTLTVMLKAQDNEHFSGGGIIPATVDTFSSVSYQYFH</sequence>
<evidence type="ECO:0000256" key="6">
    <source>
        <dbReference type="ARBA" id="ARBA00022989"/>
    </source>
</evidence>
<comment type="caution">
    <text evidence="11">The sequence shown here is derived from an EMBL/GenBank/DDBJ whole genome shotgun (WGS) entry which is preliminary data.</text>
</comment>
<keyword evidence="5" id="KW-0552">Olfaction</keyword>
<feature type="transmembrane region" description="Helical" evidence="10">
    <location>
        <begin position="7"/>
        <end position="27"/>
    </location>
</feature>
<keyword evidence="4 10" id="KW-0812">Transmembrane</keyword>
<proteinExistence type="predicted"/>
<dbReference type="PANTHER" id="PTHR21137:SF35">
    <property type="entry name" value="ODORANT RECEPTOR 19A-RELATED"/>
    <property type="match status" value="1"/>
</dbReference>
<evidence type="ECO:0008006" key="13">
    <source>
        <dbReference type="Google" id="ProtNLM"/>
    </source>
</evidence>
<evidence type="ECO:0000256" key="2">
    <source>
        <dbReference type="ARBA" id="ARBA00022475"/>
    </source>
</evidence>
<dbReference type="GO" id="GO:0005549">
    <property type="term" value="F:odorant binding"/>
    <property type="evidence" value="ECO:0007669"/>
    <property type="project" value="InterPro"/>
</dbReference>
<feature type="non-terminal residue" evidence="11">
    <location>
        <position position="1"/>
    </location>
</feature>
<feature type="transmembrane region" description="Helical" evidence="10">
    <location>
        <begin position="92"/>
        <end position="112"/>
    </location>
</feature>
<dbReference type="Pfam" id="PF02949">
    <property type="entry name" value="7tm_6"/>
    <property type="match status" value="1"/>
</dbReference>
<dbReference type="GO" id="GO:0005886">
    <property type="term" value="C:plasma membrane"/>
    <property type="evidence" value="ECO:0007669"/>
    <property type="project" value="UniProtKB-SubCell"/>
</dbReference>
<evidence type="ECO:0000256" key="7">
    <source>
        <dbReference type="ARBA" id="ARBA00023136"/>
    </source>
</evidence>
<accession>A0A0T6BC53</accession>
<evidence type="ECO:0000256" key="3">
    <source>
        <dbReference type="ARBA" id="ARBA00022606"/>
    </source>
</evidence>